<reference evidence="2 3" key="1">
    <citation type="submission" date="2019-01" db="EMBL/GenBank/DDBJ databases">
        <authorList>
            <person name="Chen W.-M."/>
        </authorList>
    </citation>
    <scope>NUCLEOTIDE SEQUENCE [LARGE SCALE GENOMIC DNA]</scope>
    <source>
        <strain evidence="2 3">TLA-22</strain>
    </source>
</reference>
<dbReference type="InterPro" id="IPR013321">
    <property type="entry name" value="Arc_rbn_hlx_hlx"/>
</dbReference>
<dbReference type="OrthoDB" id="9806368at2"/>
<protein>
    <submittedName>
        <fullName evidence="2">CopG family transcriptional regulator</fullName>
    </submittedName>
</protein>
<organism evidence="2 3">
    <name type="scientific">Sphingobium algorifonticola</name>
    <dbReference type="NCBI Taxonomy" id="2008318"/>
    <lineage>
        <taxon>Bacteria</taxon>
        <taxon>Pseudomonadati</taxon>
        <taxon>Pseudomonadota</taxon>
        <taxon>Alphaproteobacteria</taxon>
        <taxon>Sphingomonadales</taxon>
        <taxon>Sphingomonadaceae</taxon>
        <taxon>Sphingobium</taxon>
    </lineage>
</organism>
<dbReference type="AlphaFoldDB" id="A0A437JBX7"/>
<evidence type="ECO:0000259" key="1">
    <source>
        <dbReference type="Pfam" id="PF01402"/>
    </source>
</evidence>
<dbReference type="RefSeq" id="WP_127688943.1">
    <property type="nucleotide sequence ID" value="NZ_RZUL01000001.1"/>
</dbReference>
<comment type="caution">
    <text evidence="2">The sequence shown here is derived from an EMBL/GenBank/DDBJ whole genome shotgun (WGS) entry which is preliminary data.</text>
</comment>
<evidence type="ECO:0000313" key="3">
    <source>
        <dbReference type="Proteomes" id="UP000282977"/>
    </source>
</evidence>
<dbReference type="EMBL" id="RZUL01000001">
    <property type="protein sequence ID" value="RVT43407.1"/>
    <property type="molecule type" value="Genomic_DNA"/>
</dbReference>
<dbReference type="Proteomes" id="UP000282977">
    <property type="component" value="Unassembled WGS sequence"/>
</dbReference>
<proteinExistence type="predicted"/>
<dbReference type="Gene3D" id="1.10.1220.10">
    <property type="entry name" value="Met repressor-like"/>
    <property type="match status" value="1"/>
</dbReference>
<dbReference type="GO" id="GO:0006355">
    <property type="term" value="P:regulation of DNA-templated transcription"/>
    <property type="evidence" value="ECO:0007669"/>
    <property type="project" value="InterPro"/>
</dbReference>
<dbReference type="InterPro" id="IPR002145">
    <property type="entry name" value="CopG"/>
</dbReference>
<accession>A0A437JBX7</accession>
<dbReference type="Pfam" id="PF01402">
    <property type="entry name" value="RHH_1"/>
    <property type="match status" value="1"/>
</dbReference>
<gene>
    <name evidence="2" type="ORF">ENE74_01890</name>
</gene>
<keyword evidence="3" id="KW-1185">Reference proteome</keyword>
<evidence type="ECO:0000313" key="2">
    <source>
        <dbReference type="EMBL" id="RVT43407.1"/>
    </source>
</evidence>
<feature type="domain" description="Ribbon-helix-helix protein CopG" evidence="1">
    <location>
        <begin position="7"/>
        <end position="38"/>
    </location>
</feature>
<name>A0A437JBX7_9SPHN</name>
<sequence>MRILTDIPQEDIEKLDALAARSKRSRAAAIREAVKLYLVSNANNNDWIARGAGYWKGRDDIGDGVEYQRAMREDRTPYDEI</sequence>